<keyword evidence="2" id="KW-1133">Transmembrane helix</keyword>
<dbReference type="OrthoDB" id="297739at2759"/>
<dbReference type="Proteomes" id="UP001165085">
    <property type="component" value="Unassembled WGS sequence"/>
</dbReference>
<keyword evidence="2" id="KW-0472">Membrane</keyword>
<feature type="transmembrane region" description="Helical" evidence="2">
    <location>
        <begin position="986"/>
        <end position="1012"/>
    </location>
</feature>
<feature type="transmembrane region" description="Helical" evidence="2">
    <location>
        <begin position="682"/>
        <end position="704"/>
    </location>
</feature>
<keyword evidence="5" id="KW-1185">Reference proteome</keyword>
<dbReference type="PROSITE" id="PS50020">
    <property type="entry name" value="WW_DOMAIN_2"/>
    <property type="match status" value="1"/>
</dbReference>
<feature type="region of interest" description="Disordered" evidence="1">
    <location>
        <begin position="1"/>
        <end position="21"/>
    </location>
</feature>
<proteinExistence type="predicted"/>
<accession>A0A9W7AKZ9</accession>
<protein>
    <recommendedName>
        <fullName evidence="3">WW domain-containing protein</fullName>
    </recommendedName>
</protein>
<dbReference type="SUPFAM" id="SSF51045">
    <property type="entry name" value="WW domain"/>
    <property type="match status" value="1"/>
</dbReference>
<dbReference type="GO" id="GO:0005886">
    <property type="term" value="C:plasma membrane"/>
    <property type="evidence" value="ECO:0007669"/>
    <property type="project" value="TreeGrafter"/>
</dbReference>
<feature type="region of interest" description="Disordered" evidence="1">
    <location>
        <begin position="1317"/>
        <end position="1378"/>
    </location>
</feature>
<evidence type="ECO:0000256" key="1">
    <source>
        <dbReference type="SAM" id="MobiDB-lite"/>
    </source>
</evidence>
<dbReference type="GO" id="GO:0005227">
    <property type="term" value="F:calcium-activated cation channel activity"/>
    <property type="evidence" value="ECO:0007669"/>
    <property type="project" value="InterPro"/>
</dbReference>
<evidence type="ECO:0000313" key="4">
    <source>
        <dbReference type="EMBL" id="GMH69685.1"/>
    </source>
</evidence>
<dbReference type="InterPro" id="IPR027815">
    <property type="entry name" value="CSC1/OSCA1-like_cyt"/>
</dbReference>
<feature type="transmembrane region" description="Helical" evidence="2">
    <location>
        <begin position="1032"/>
        <end position="1053"/>
    </location>
</feature>
<organism evidence="4 5">
    <name type="scientific">Triparma strigata</name>
    <dbReference type="NCBI Taxonomy" id="1606541"/>
    <lineage>
        <taxon>Eukaryota</taxon>
        <taxon>Sar</taxon>
        <taxon>Stramenopiles</taxon>
        <taxon>Ochrophyta</taxon>
        <taxon>Bolidophyceae</taxon>
        <taxon>Parmales</taxon>
        <taxon>Triparmaceae</taxon>
        <taxon>Triparma</taxon>
    </lineage>
</organism>
<dbReference type="Pfam" id="PF14703">
    <property type="entry name" value="PHM7_cyt"/>
    <property type="match status" value="1"/>
</dbReference>
<keyword evidence="2" id="KW-0812">Transmembrane</keyword>
<evidence type="ECO:0000259" key="3">
    <source>
        <dbReference type="PROSITE" id="PS50020"/>
    </source>
</evidence>
<evidence type="ECO:0000256" key="2">
    <source>
        <dbReference type="SAM" id="Phobius"/>
    </source>
</evidence>
<feature type="transmembrane region" description="Helical" evidence="2">
    <location>
        <begin position="855"/>
        <end position="876"/>
    </location>
</feature>
<dbReference type="EMBL" id="BRXY01000134">
    <property type="protein sequence ID" value="GMH69685.1"/>
    <property type="molecule type" value="Genomic_DNA"/>
</dbReference>
<feature type="domain" description="WW" evidence="3">
    <location>
        <begin position="1384"/>
        <end position="1418"/>
    </location>
</feature>
<feature type="transmembrane region" description="Helical" evidence="2">
    <location>
        <begin position="434"/>
        <end position="453"/>
    </location>
</feature>
<dbReference type="PANTHER" id="PTHR13018">
    <property type="entry name" value="PROBABLE MEMBRANE PROTEIN DUF221-RELATED"/>
    <property type="match status" value="1"/>
</dbReference>
<dbReference type="PANTHER" id="PTHR13018:SF83">
    <property type="entry name" value="RRM DOMAIN-CONTAINING PROTEIN"/>
    <property type="match status" value="1"/>
</dbReference>
<feature type="compositionally biased region" description="Basic and acidic residues" evidence="1">
    <location>
        <begin position="1317"/>
        <end position="1346"/>
    </location>
</feature>
<dbReference type="Gene3D" id="2.20.70.10">
    <property type="match status" value="1"/>
</dbReference>
<feature type="transmembrane region" description="Helical" evidence="2">
    <location>
        <begin position="150"/>
        <end position="171"/>
    </location>
</feature>
<dbReference type="InterPro" id="IPR045122">
    <property type="entry name" value="Csc1-like"/>
</dbReference>
<dbReference type="InterPro" id="IPR036020">
    <property type="entry name" value="WW_dom_sf"/>
</dbReference>
<feature type="transmembrane region" description="Helical" evidence="2">
    <location>
        <begin position="1115"/>
        <end position="1133"/>
    </location>
</feature>
<evidence type="ECO:0000313" key="5">
    <source>
        <dbReference type="Proteomes" id="UP001165085"/>
    </source>
</evidence>
<reference evidence="5" key="1">
    <citation type="journal article" date="2023" name="Commun. Biol.">
        <title>Genome analysis of Parmales, the sister group of diatoms, reveals the evolutionary specialization of diatoms from phago-mixotrophs to photoautotrophs.</title>
        <authorList>
            <person name="Ban H."/>
            <person name="Sato S."/>
            <person name="Yoshikawa S."/>
            <person name="Yamada K."/>
            <person name="Nakamura Y."/>
            <person name="Ichinomiya M."/>
            <person name="Sato N."/>
            <person name="Blanc-Mathieu R."/>
            <person name="Endo H."/>
            <person name="Kuwata A."/>
            <person name="Ogata H."/>
        </authorList>
    </citation>
    <scope>NUCLEOTIDE SEQUENCE [LARGE SCALE GENOMIC DNA]</scope>
    <source>
        <strain evidence="5">NIES 3701</strain>
    </source>
</reference>
<dbReference type="CDD" id="cd00201">
    <property type="entry name" value="WW"/>
    <property type="match status" value="1"/>
</dbReference>
<feature type="transmembrane region" description="Helical" evidence="2">
    <location>
        <begin position="913"/>
        <end position="938"/>
    </location>
</feature>
<gene>
    <name evidence="4" type="ORF">TrST_g3786</name>
</gene>
<comment type="caution">
    <text evidence="4">The sequence shown here is derived from an EMBL/GenBank/DDBJ whole genome shotgun (WGS) entry which is preliminary data.</text>
</comment>
<name>A0A9W7AKZ9_9STRA</name>
<sequence length="1429" mass="160496">MASESDPNPEGNFTKMDRDDVELTRESSLAFATRDMASASLAGFEPDCGRRHIYVDGKKEPGKKFLSYKKASITNAQKHVGILKDTHDDGTKDTLVPFPLNAPLGAHNWNENYLLTRLLKKCFGTCLMQKPSVLEPYGIGLVLYFKFLKLMTVCFLFMSLALAPSILFYWMGSSTSDEDKALMISESALNALFFTTIGSLGAGTVSCMEGNYDQKFDLECPSGVFKSIEAHWGTPTGYCSCPAAQQPNEDGVCPGSKTYPAEASWGACTVDSDGEKEACWLSATKITKESCCAYDLVNPDPEEGESPDFTPDLTKIDISANPSCSSPSAQYIADGMCLGQKNCTFTIDYNHTYTWDYNEKYDTVCDSEWDKTASNEDGLVCHRKLDDDVYDNGANFTSCPAKKDYNLIVVGLCAEEEMTVDFNGNEYTFVKEDLIQYIAYIDCFAIFVFLMAIQWMNQRELDAIDESDSMNCSPSDYTVMVTNLPTHDPGQLKGELIAHFESVLKANKTEEDEKLRVKGQDDKIVPEDLRVFDIQFSLNNRQLIRWKKQRGLTARLKDKLENEVYILNQWGKFKGKLKAKLELRHHLLQTKFDRANKKLEAIERSVASGKFKEHAKNAFITFHTEAACVRCKKIYPDLGFLHRMTMWKRHRMGGKHKLVVKSAPEPSEIIWENLGIGFFSRVIRLTFTSIFTLAMLAASFILIYRGRVAQEEAALKYPEAECSNYIIEPVPNKNITLEDLEYVTPLSVQYDINWEHYNQTLGNTGKLECFCKGLLVDSNYALNGMLEFNFEDATTGNNEQWCKSWFESYSYISALKLAAVLGVVGTNVVLKLVLKKLINIEGPGDKTSMITSLTLKLFLASFVNTAFLTLLINGNIDVFMGGQDKTDTLENINNFGLLGGGYDDFGEVWYLEIGVPIIMTMIINMISPHVSTFVTWILKRYKQWKDRSFSSDHGITKMVTQNDLELMYTGPEFLLYERYASLLNTLFVCLMFSSGMPVLIPICFLTFWSYYWVDKFMLFRFFSLPPRLDASLAQQVSSILPYSVLLHLSFGMWMMSNDEFFTTASVELDTSALNATSVGVGGVSVDVRSLDISDTFGDNVFLGEVYDRFSHANNLASFVLFILLVVGIVWNRLVVKILRQSSGFLSVFSCLQTCLEGTNELEGNPPFLQAIETEMMQLQIGLGLLDDNIIEQYKTELERRERERGVKEEDQREIKILESYNFEANQEYIKAFASDASSVMEYNSRKKTEIRESESISEKDLGVPDTIEEGLEDLGGQIDEKFNSVYSAMEKGVMDATHKIEVMAHGGEGGMKEVELVKDGNARDRAPTGPRRNAEKLREKKMERESLGGGEGGQGQGEGLGGDEVQVNVGGGGGGDESQALVVAGAEDAWEQRYDEESGHYFYENIITQERSWEAPAKFKPFEVNAAQL</sequence>
<dbReference type="InterPro" id="IPR001202">
    <property type="entry name" value="WW_dom"/>
</dbReference>
<feature type="compositionally biased region" description="Gly residues" evidence="1">
    <location>
        <begin position="1347"/>
        <end position="1362"/>
    </location>
</feature>